<keyword evidence="2 4" id="KW-0479">Metal-binding</keyword>
<accession>A0A9P4IRP1</accession>
<dbReference type="InterPro" id="IPR050295">
    <property type="entry name" value="Plant_2OG-oxidoreductases"/>
</dbReference>
<evidence type="ECO:0000256" key="1">
    <source>
        <dbReference type="ARBA" id="ARBA00008056"/>
    </source>
</evidence>
<dbReference type="AlphaFoldDB" id="A0A9P4IRP1"/>
<dbReference type="Proteomes" id="UP000799772">
    <property type="component" value="Unassembled WGS sequence"/>
</dbReference>
<keyword evidence="4" id="KW-0560">Oxidoreductase</keyword>
<reference evidence="7" key="1">
    <citation type="journal article" date="2020" name="Stud. Mycol.">
        <title>101 Dothideomycetes genomes: a test case for predicting lifestyles and emergence of pathogens.</title>
        <authorList>
            <person name="Haridas S."/>
            <person name="Albert R."/>
            <person name="Binder M."/>
            <person name="Bloem J."/>
            <person name="Labutti K."/>
            <person name="Salamov A."/>
            <person name="Andreopoulos B."/>
            <person name="Baker S."/>
            <person name="Barry K."/>
            <person name="Bills G."/>
            <person name="Bluhm B."/>
            <person name="Cannon C."/>
            <person name="Castanera R."/>
            <person name="Culley D."/>
            <person name="Daum C."/>
            <person name="Ezra D."/>
            <person name="Gonzalez J."/>
            <person name="Henrissat B."/>
            <person name="Kuo A."/>
            <person name="Liang C."/>
            <person name="Lipzen A."/>
            <person name="Lutzoni F."/>
            <person name="Magnuson J."/>
            <person name="Mondo S."/>
            <person name="Nolan M."/>
            <person name="Ohm R."/>
            <person name="Pangilinan J."/>
            <person name="Park H.-J."/>
            <person name="Ramirez L."/>
            <person name="Alfaro M."/>
            <person name="Sun H."/>
            <person name="Tritt A."/>
            <person name="Yoshinaga Y."/>
            <person name="Zwiers L.-H."/>
            <person name="Turgeon B."/>
            <person name="Goodwin S."/>
            <person name="Spatafora J."/>
            <person name="Crous P."/>
            <person name="Grigoriev I."/>
        </authorList>
    </citation>
    <scope>NUCLEOTIDE SEQUENCE</scope>
    <source>
        <strain evidence="7">CBS 133067</strain>
    </source>
</reference>
<comment type="similarity">
    <text evidence="1 4">Belongs to the iron/ascorbate-dependent oxidoreductase family.</text>
</comment>
<evidence type="ECO:0000256" key="4">
    <source>
        <dbReference type="RuleBase" id="RU003682"/>
    </source>
</evidence>
<feature type="region of interest" description="Disordered" evidence="5">
    <location>
        <begin position="396"/>
        <end position="415"/>
    </location>
</feature>
<dbReference type="Pfam" id="PF03171">
    <property type="entry name" value="2OG-FeII_Oxy"/>
    <property type="match status" value="1"/>
</dbReference>
<dbReference type="PANTHER" id="PTHR47991">
    <property type="entry name" value="OXOGLUTARATE/IRON-DEPENDENT DIOXYGENASE"/>
    <property type="match status" value="1"/>
</dbReference>
<evidence type="ECO:0000256" key="2">
    <source>
        <dbReference type="ARBA" id="ARBA00022723"/>
    </source>
</evidence>
<dbReference type="GO" id="GO:0044283">
    <property type="term" value="P:small molecule biosynthetic process"/>
    <property type="evidence" value="ECO:0007669"/>
    <property type="project" value="UniProtKB-ARBA"/>
</dbReference>
<evidence type="ECO:0000313" key="7">
    <source>
        <dbReference type="EMBL" id="KAF2104569.1"/>
    </source>
</evidence>
<proteinExistence type="inferred from homology"/>
<evidence type="ECO:0000256" key="5">
    <source>
        <dbReference type="SAM" id="MobiDB-lite"/>
    </source>
</evidence>
<keyword evidence="8" id="KW-1185">Reference proteome</keyword>
<dbReference type="EMBL" id="ML978121">
    <property type="protein sequence ID" value="KAF2104569.1"/>
    <property type="molecule type" value="Genomic_DNA"/>
</dbReference>
<dbReference type="Gene3D" id="2.60.120.330">
    <property type="entry name" value="B-lactam Antibiotic, Isopenicillin N Synthase, Chain"/>
    <property type="match status" value="1"/>
</dbReference>
<dbReference type="GO" id="GO:0016491">
    <property type="term" value="F:oxidoreductase activity"/>
    <property type="evidence" value="ECO:0007669"/>
    <property type="project" value="UniProtKB-KW"/>
</dbReference>
<evidence type="ECO:0000313" key="8">
    <source>
        <dbReference type="Proteomes" id="UP000799772"/>
    </source>
</evidence>
<sequence>MAPAADKDLFDHVETTFPSLPPFSKAVPTAPLLRISLQKLANGDQSEEARLWDTCRDVGFFYLDMRMGDSGPVDVDGVKENEIDGNAILDEKDRLFELMKDMYALPAEEKVKYDRTAEGIYFGYKSFGRNILDKKGTRDRNEYWNVSKNDVLGDSEPQPNPDVIKEKRPLFASYVTHTHAITTLIMRILNDKLGLQPGTFAEWHRLHGPSGDQVRLIHVPPQPPDDRTLSNGEHTDFGSVTVLFNKVGGLQIRLPPGMNPIPPSDVDDPSTIGKVKYSQDGSEMTAEEDSEWAYVVPIPGHAVINLGDAMTKFSAGVLRSNIHRVISPPGAQADCERYSLVYFTRPEYDVKLRHLGAESEIIMEHLKKTGRENEVEEVYTSREWVNKMSLGRRDMTTWSHSGGKKMDNLRQGVKT</sequence>
<dbReference type="InterPro" id="IPR044861">
    <property type="entry name" value="IPNS-like_FE2OG_OXY"/>
</dbReference>
<dbReference type="SUPFAM" id="SSF51197">
    <property type="entry name" value="Clavaminate synthase-like"/>
    <property type="match status" value="1"/>
</dbReference>
<keyword evidence="3 4" id="KW-0408">Iron</keyword>
<dbReference type="InterPro" id="IPR005123">
    <property type="entry name" value="Oxoglu/Fe-dep_dioxygenase_dom"/>
</dbReference>
<evidence type="ECO:0000256" key="3">
    <source>
        <dbReference type="ARBA" id="ARBA00023004"/>
    </source>
</evidence>
<feature type="domain" description="Fe2OG dioxygenase" evidence="6">
    <location>
        <begin position="210"/>
        <end position="346"/>
    </location>
</feature>
<dbReference type="InterPro" id="IPR027443">
    <property type="entry name" value="IPNS-like_sf"/>
</dbReference>
<protein>
    <submittedName>
        <fullName evidence="7">Clavaminate synthase-like protein</fullName>
    </submittedName>
</protein>
<gene>
    <name evidence="7" type="ORF">NA57DRAFT_70774</name>
</gene>
<dbReference type="PROSITE" id="PS51471">
    <property type="entry name" value="FE2OG_OXY"/>
    <property type="match status" value="1"/>
</dbReference>
<dbReference type="GO" id="GO:0046872">
    <property type="term" value="F:metal ion binding"/>
    <property type="evidence" value="ECO:0007669"/>
    <property type="project" value="UniProtKB-KW"/>
</dbReference>
<organism evidence="7 8">
    <name type="scientific">Rhizodiscina lignyota</name>
    <dbReference type="NCBI Taxonomy" id="1504668"/>
    <lineage>
        <taxon>Eukaryota</taxon>
        <taxon>Fungi</taxon>
        <taxon>Dikarya</taxon>
        <taxon>Ascomycota</taxon>
        <taxon>Pezizomycotina</taxon>
        <taxon>Dothideomycetes</taxon>
        <taxon>Pleosporomycetidae</taxon>
        <taxon>Aulographales</taxon>
        <taxon>Rhizodiscinaceae</taxon>
        <taxon>Rhizodiscina</taxon>
    </lineage>
</organism>
<dbReference type="OrthoDB" id="288590at2759"/>
<dbReference type="InterPro" id="IPR026992">
    <property type="entry name" value="DIOX_N"/>
</dbReference>
<comment type="caution">
    <text evidence="7">The sequence shown here is derived from an EMBL/GenBank/DDBJ whole genome shotgun (WGS) entry which is preliminary data.</text>
</comment>
<dbReference type="Pfam" id="PF14226">
    <property type="entry name" value="DIOX_N"/>
    <property type="match status" value="1"/>
</dbReference>
<evidence type="ECO:0000259" key="6">
    <source>
        <dbReference type="PROSITE" id="PS51471"/>
    </source>
</evidence>
<name>A0A9P4IRP1_9PEZI</name>